<dbReference type="RefSeq" id="WP_284388808.1">
    <property type="nucleotide sequence ID" value="NZ_BSNG01000001.1"/>
</dbReference>
<dbReference type="Gene3D" id="1.10.10.10">
    <property type="entry name" value="Winged helix-like DNA-binding domain superfamily/Winged helix DNA-binding domain"/>
    <property type="match status" value="1"/>
</dbReference>
<evidence type="ECO:0000313" key="2">
    <source>
        <dbReference type="Proteomes" id="UP001161406"/>
    </source>
</evidence>
<dbReference type="EMBL" id="BSNG01000001">
    <property type="protein sequence ID" value="GLQ09228.1"/>
    <property type="molecule type" value="Genomic_DNA"/>
</dbReference>
<dbReference type="InterPro" id="IPR036388">
    <property type="entry name" value="WH-like_DNA-bd_sf"/>
</dbReference>
<protein>
    <recommendedName>
        <fullName evidence="3">Helix-turn-helix domain-containing protein</fullName>
    </recommendedName>
</protein>
<organism evidence="1 2">
    <name type="scientific">Devosia yakushimensis</name>
    <dbReference type="NCBI Taxonomy" id="470028"/>
    <lineage>
        <taxon>Bacteria</taxon>
        <taxon>Pseudomonadati</taxon>
        <taxon>Pseudomonadota</taxon>
        <taxon>Alphaproteobacteria</taxon>
        <taxon>Hyphomicrobiales</taxon>
        <taxon>Devosiaceae</taxon>
        <taxon>Devosia</taxon>
    </lineage>
</organism>
<gene>
    <name evidence="1" type="ORF">GCM10007913_11600</name>
</gene>
<keyword evidence="2" id="KW-1185">Reference proteome</keyword>
<dbReference type="Proteomes" id="UP001161406">
    <property type="component" value="Unassembled WGS sequence"/>
</dbReference>
<reference evidence="1" key="2">
    <citation type="submission" date="2023-01" db="EMBL/GenBank/DDBJ databases">
        <title>Draft genome sequence of Devosia yakushimensis strain NBRC 103855.</title>
        <authorList>
            <person name="Sun Q."/>
            <person name="Mori K."/>
        </authorList>
    </citation>
    <scope>NUCLEOTIDE SEQUENCE</scope>
    <source>
        <strain evidence="1">NBRC 103855</strain>
    </source>
</reference>
<dbReference type="InterPro" id="IPR036390">
    <property type="entry name" value="WH_DNA-bd_sf"/>
</dbReference>
<accession>A0ABQ5UDD2</accession>
<evidence type="ECO:0008006" key="3">
    <source>
        <dbReference type="Google" id="ProtNLM"/>
    </source>
</evidence>
<comment type="caution">
    <text evidence="1">The sequence shown here is derived from an EMBL/GenBank/DDBJ whole genome shotgun (WGS) entry which is preliminary data.</text>
</comment>
<proteinExistence type="predicted"/>
<dbReference type="SUPFAM" id="SSF46785">
    <property type="entry name" value="Winged helix' DNA-binding domain"/>
    <property type="match status" value="1"/>
</dbReference>
<sequence>MSHAAMNWALKQRGFKPAVWKVLVHLADRHNADSGYCFGHQEKLAHECEVSRASLNRHLTELEEAGLVRRVAAKDPVTGMQLSTRYYIAFDTDFATLDVVGRVSNCDTDTRVSKTAKSVSHSSETLITSKITSKIPLTPQQGEAEAIPDVDPDAFARIWEMWPEGGQGSRDSAQRAYEQLGPDDTADIVAVFTLMVSTVSARWYRRSLPIPNLTTTIRERAFRAFANDPPTIDDDGYFVVTPDRPEWRPWLAAMRKQHGEKGERATTERGWLLVTTRWPSGERA</sequence>
<name>A0ABQ5UDD2_9HYPH</name>
<dbReference type="Pfam" id="PF13730">
    <property type="entry name" value="HTH_36"/>
    <property type="match status" value="1"/>
</dbReference>
<evidence type="ECO:0000313" key="1">
    <source>
        <dbReference type="EMBL" id="GLQ09228.1"/>
    </source>
</evidence>
<reference evidence="1" key="1">
    <citation type="journal article" date="2014" name="Int. J. Syst. Evol. Microbiol.">
        <title>Complete genome of a new Firmicutes species belonging to the dominant human colonic microbiota ('Ruminococcus bicirculans') reveals two chromosomes and a selective capacity to utilize plant glucans.</title>
        <authorList>
            <consortium name="NISC Comparative Sequencing Program"/>
            <person name="Wegmann U."/>
            <person name="Louis P."/>
            <person name="Goesmann A."/>
            <person name="Henrissat B."/>
            <person name="Duncan S.H."/>
            <person name="Flint H.J."/>
        </authorList>
    </citation>
    <scope>NUCLEOTIDE SEQUENCE</scope>
    <source>
        <strain evidence="1">NBRC 103855</strain>
    </source>
</reference>